<feature type="domain" description="HTH iclR-type" evidence="5">
    <location>
        <begin position="35"/>
        <end position="97"/>
    </location>
</feature>
<accession>A0ABM8THV2</accession>
<name>A0ABM8THV2_9BURK</name>
<dbReference type="InterPro" id="IPR050707">
    <property type="entry name" value="HTH_MetabolicPath_Reg"/>
</dbReference>
<keyword evidence="1" id="KW-0805">Transcription regulation</keyword>
<dbReference type="InterPro" id="IPR036390">
    <property type="entry name" value="WH_DNA-bd_sf"/>
</dbReference>
<dbReference type="SMART" id="SM00346">
    <property type="entry name" value="HTH_ICLR"/>
    <property type="match status" value="1"/>
</dbReference>
<keyword evidence="3" id="KW-0804">Transcription</keyword>
<dbReference type="PANTHER" id="PTHR30136">
    <property type="entry name" value="HELIX-TURN-HELIX TRANSCRIPTIONAL REGULATOR, ICLR FAMILY"/>
    <property type="match status" value="1"/>
</dbReference>
<feature type="compositionally biased region" description="Basic and acidic residues" evidence="4">
    <location>
        <begin position="18"/>
        <end position="30"/>
    </location>
</feature>
<sequence length="280" mass="30390">MLHTNVTSGAAGRPAVEAARRVAPRRDDRHGDARIVPLARGLAMLSTFSPEQQWLGSQEIAERTGVPAPTVSRMLASMTTLGYLHYDSGRRKYRLAAASLSLGYAAIADAEAPGAVRAEMRRFAEGTDTYMILGTRDKLDVSVLETQVGEQAVLDLQLSAGSRLAIASCPMGWALLAALPEQERFYLEDHLERRSGRDWPVLRRRMAEGMSQLLRQGFCTSLADEKAGLVSVAVPVQVPDHPPAVLACVGRSGSMPRARVERDLGPRLADTARTLQGMQC</sequence>
<evidence type="ECO:0000256" key="1">
    <source>
        <dbReference type="ARBA" id="ARBA00023015"/>
    </source>
</evidence>
<dbReference type="SUPFAM" id="SSF46785">
    <property type="entry name" value="Winged helix' DNA-binding domain"/>
    <property type="match status" value="1"/>
</dbReference>
<dbReference type="SUPFAM" id="SSF55781">
    <property type="entry name" value="GAF domain-like"/>
    <property type="match status" value="1"/>
</dbReference>
<keyword evidence="8" id="KW-1185">Reference proteome</keyword>
<evidence type="ECO:0000313" key="7">
    <source>
        <dbReference type="EMBL" id="CAG2147288.1"/>
    </source>
</evidence>
<dbReference type="InterPro" id="IPR014757">
    <property type="entry name" value="Tscrpt_reg_IclR_C"/>
</dbReference>
<dbReference type="Proteomes" id="UP000672657">
    <property type="component" value="Unassembled WGS sequence"/>
</dbReference>
<evidence type="ECO:0000259" key="5">
    <source>
        <dbReference type="PROSITE" id="PS51077"/>
    </source>
</evidence>
<keyword evidence="2" id="KW-0238">DNA-binding</keyword>
<dbReference type="Pfam" id="PF09339">
    <property type="entry name" value="HTH_IclR"/>
    <property type="match status" value="1"/>
</dbReference>
<dbReference type="InterPro" id="IPR005471">
    <property type="entry name" value="Tscrpt_reg_IclR_N"/>
</dbReference>
<dbReference type="Pfam" id="PF01614">
    <property type="entry name" value="IclR_C"/>
    <property type="match status" value="1"/>
</dbReference>
<reference evidence="7 8" key="1">
    <citation type="submission" date="2021-03" db="EMBL/GenBank/DDBJ databases">
        <authorList>
            <person name="Peeters C."/>
        </authorList>
    </citation>
    <scope>NUCLEOTIDE SEQUENCE [LARGE SCALE GENOMIC DNA]</scope>
    <source>
        <strain evidence="7 8">LMG 26411</strain>
    </source>
</reference>
<evidence type="ECO:0000256" key="4">
    <source>
        <dbReference type="SAM" id="MobiDB-lite"/>
    </source>
</evidence>
<organism evidence="7 8">
    <name type="scientific">Cupriavidus numazuensis</name>
    <dbReference type="NCBI Taxonomy" id="221992"/>
    <lineage>
        <taxon>Bacteria</taxon>
        <taxon>Pseudomonadati</taxon>
        <taxon>Pseudomonadota</taxon>
        <taxon>Betaproteobacteria</taxon>
        <taxon>Burkholderiales</taxon>
        <taxon>Burkholderiaceae</taxon>
        <taxon>Cupriavidus</taxon>
    </lineage>
</organism>
<gene>
    <name evidence="7" type="primary">tsaQ1_6</name>
    <name evidence="7" type="ORF">LMG26411_03115</name>
</gene>
<dbReference type="RefSeq" id="WP_211954161.1">
    <property type="nucleotide sequence ID" value="NZ_CAJPVI010000017.1"/>
</dbReference>
<dbReference type="PANTHER" id="PTHR30136:SF33">
    <property type="entry name" value="TRANSCRIPTIONAL REGULATORY PROTEIN"/>
    <property type="match status" value="1"/>
</dbReference>
<dbReference type="InterPro" id="IPR029016">
    <property type="entry name" value="GAF-like_dom_sf"/>
</dbReference>
<comment type="caution">
    <text evidence="7">The sequence shown here is derived from an EMBL/GenBank/DDBJ whole genome shotgun (WGS) entry which is preliminary data.</text>
</comment>
<dbReference type="PROSITE" id="PS51078">
    <property type="entry name" value="ICLR_ED"/>
    <property type="match status" value="1"/>
</dbReference>
<evidence type="ECO:0000313" key="8">
    <source>
        <dbReference type="Proteomes" id="UP000672657"/>
    </source>
</evidence>
<evidence type="ECO:0000256" key="3">
    <source>
        <dbReference type="ARBA" id="ARBA00023163"/>
    </source>
</evidence>
<protein>
    <submittedName>
        <fullName evidence="7">HTH-type transcriptional regulator TsaQ1/TsaQ2</fullName>
    </submittedName>
</protein>
<proteinExistence type="predicted"/>
<feature type="domain" description="IclR-ED" evidence="6">
    <location>
        <begin position="98"/>
        <end position="280"/>
    </location>
</feature>
<evidence type="ECO:0000256" key="2">
    <source>
        <dbReference type="ARBA" id="ARBA00023125"/>
    </source>
</evidence>
<dbReference type="InterPro" id="IPR036388">
    <property type="entry name" value="WH-like_DNA-bd_sf"/>
</dbReference>
<feature type="region of interest" description="Disordered" evidence="4">
    <location>
        <begin position="1"/>
        <end position="30"/>
    </location>
</feature>
<evidence type="ECO:0000259" key="6">
    <source>
        <dbReference type="PROSITE" id="PS51078"/>
    </source>
</evidence>
<dbReference type="EMBL" id="CAJPVI010000017">
    <property type="protein sequence ID" value="CAG2147288.1"/>
    <property type="molecule type" value="Genomic_DNA"/>
</dbReference>
<dbReference type="Gene3D" id="3.30.450.40">
    <property type="match status" value="1"/>
</dbReference>
<dbReference type="Gene3D" id="1.10.10.10">
    <property type="entry name" value="Winged helix-like DNA-binding domain superfamily/Winged helix DNA-binding domain"/>
    <property type="match status" value="1"/>
</dbReference>
<dbReference type="PROSITE" id="PS51077">
    <property type="entry name" value="HTH_ICLR"/>
    <property type="match status" value="1"/>
</dbReference>